<organism evidence="1">
    <name type="scientific">bioreactor metagenome</name>
    <dbReference type="NCBI Taxonomy" id="1076179"/>
    <lineage>
        <taxon>unclassified sequences</taxon>
        <taxon>metagenomes</taxon>
        <taxon>ecological metagenomes</taxon>
    </lineage>
</organism>
<gene>
    <name evidence="1" type="ORF">SDC9_72466</name>
</gene>
<dbReference type="AlphaFoldDB" id="A0A644YBP9"/>
<protein>
    <submittedName>
        <fullName evidence="1">Uncharacterized protein</fullName>
    </submittedName>
</protein>
<name>A0A644YBP9_9ZZZZ</name>
<comment type="caution">
    <text evidence="1">The sequence shown here is derived from an EMBL/GenBank/DDBJ whole genome shotgun (WGS) entry which is preliminary data.</text>
</comment>
<sequence>MASISIGRGGSLYSVRRWLGLNENPGGDTELGWGEAAVMRNFRVTKEGSLQIRPGYAEKLTLVQDAPVRGMWTGYVAGRFVWLAACGGQVWRIDKTAWTAEAIGAVADEQVTFFPFSGKVYLLDGSEYYVWDGETFQTVAGYIPIVATATPPAGGGTLLEPVNKLTGKKRQHFSPNGSATVFQLAEKAVDSIDSVKLGGAEVTTGITRNTAAGTVTWTAAPAAGTNTLEITWTKGTGDRARMTGQRFAEAYNGYTDSRIFLYGDGTNKAYYSGLDEHGSPTAEYFPDLNVLSVGEENTPITAMVRQFSKLMVFKPDSTYLTDYSSLTLEDGSVTAGFYTRGVERNVGHASPGQVRLVNNFPISLAGNSAYRWGLLYSGGVQDERNARRISDRIRDTLGGLKLDEAVTFDDEWNRELWIVQGETACIYQYANEAQGDFSYKNNLWYVYTGIPAASFISVEGALYFGTRSGALMHMSRNYHSDGGRPIDAYWESGSIYFKSDTQRKWSSEVWVAMKPEGQARVRIASLNETGGEPVGGVLSSGLSSFSHLSFSHLSFGTSRRPRVRRLRIKIRKFIYYKLTISSLSASATATVLSVDIRVRDAGTVT</sequence>
<reference evidence="1" key="1">
    <citation type="submission" date="2019-08" db="EMBL/GenBank/DDBJ databases">
        <authorList>
            <person name="Kucharzyk K."/>
            <person name="Murdoch R.W."/>
            <person name="Higgins S."/>
            <person name="Loffler F."/>
        </authorList>
    </citation>
    <scope>NUCLEOTIDE SEQUENCE</scope>
</reference>
<accession>A0A644YBP9</accession>
<dbReference type="EMBL" id="VSSQ01004619">
    <property type="protein sequence ID" value="MPM25965.1"/>
    <property type="molecule type" value="Genomic_DNA"/>
</dbReference>
<evidence type="ECO:0000313" key="1">
    <source>
        <dbReference type="EMBL" id="MPM25965.1"/>
    </source>
</evidence>
<proteinExistence type="predicted"/>